<dbReference type="Pfam" id="PF00561">
    <property type="entry name" value="Abhydrolase_1"/>
    <property type="match status" value="1"/>
</dbReference>
<dbReference type="InterPro" id="IPR050471">
    <property type="entry name" value="AB_hydrolase"/>
</dbReference>
<accession>A0A1X7FN92</accession>
<dbReference type="STRING" id="28094.SAMN06295900_11051"/>
<dbReference type="EMBL" id="FXAH01000010">
    <property type="protein sequence ID" value="SMF55397.1"/>
    <property type="molecule type" value="Genomic_DNA"/>
</dbReference>
<proteinExistence type="predicted"/>
<reference evidence="3" key="1">
    <citation type="submission" date="2017-04" db="EMBL/GenBank/DDBJ databases">
        <authorList>
            <person name="Varghese N."/>
            <person name="Submissions S."/>
        </authorList>
    </citation>
    <scope>NUCLEOTIDE SEQUENCE [LARGE SCALE GENOMIC DNA]</scope>
    <source>
        <strain evidence="3">Ballard 720</strain>
    </source>
</reference>
<dbReference type="OrthoDB" id="9793083at2"/>
<dbReference type="PRINTS" id="PR00111">
    <property type="entry name" value="ABHYDROLASE"/>
</dbReference>
<dbReference type="InterPro" id="IPR029058">
    <property type="entry name" value="AB_hydrolase_fold"/>
</dbReference>
<dbReference type="InterPro" id="IPR026968">
    <property type="entry name" value="PcaD/CatD"/>
</dbReference>
<evidence type="ECO:0000259" key="1">
    <source>
        <dbReference type="Pfam" id="PF00561"/>
    </source>
</evidence>
<organism evidence="2 3">
    <name type="scientific">Trinickia caryophylli</name>
    <name type="common">Paraburkholderia caryophylli</name>
    <dbReference type="NCBI Taxonomy" id="28094"/>
    <lineage>
        <taxon>Bacteria</taxon>
        <taxon>Pseudomonadati</taxon>
        <taxon>Pseudomonadota</taxon>
        <taxon>Betaproteobacteria</taxon>
        <taxon>Burkholderiales</taxon>
        <taxon>Burkholderiaceae</taxon>
        <taxon>Trinickia</taxon>
    </lineage>
</organism>
<evidence type="ECO:0000313" key="3">
    <source>
        <dbReference type="Proteomes" id="UP000192911"/>
    </source>
</evidence>
<dbReference type="GO" id="GO:0047570">
    <property type="term" value="F:3-oxoadipate enol-lactonase activity"/>
    <property type="evidence" value="ECO:0007669"/>
    <property type="project" value="InterPro"/>
</dbReference>
<dbReference type="InterPro" id="IPR000073">
    <property type="entry name" value="AB_hydrolase_1"/>
</dbReference>
<gene>
    <name evidence="2" type="ORF">SAMN06295900_11051</name>
</gene>
<dbReference type="PANTHER" id="PTHR43433">
    <property type="entry name" value="HYDROLASE, ALPHA/BETA FOLD FAMILY PROTEIN"/>
    <property type="match status" value="1"/>
</dbReference>
<sequence>MPFATIEGVRLYYRVDANGPADAPWLVLSNALACDTSLWAPQVDALGAVFRVLRYDTRGHGRSEVPAGPYTIEQLSDDVLALMDLLEIGHAHFCGVSMGGVTGMALGARAAERIDRLVLVSAPPRNPTPAEAWEARMKQARTGGMPAIAQATIERWFSTEFIEREPLVCAAIRDTVRHTDPEGYVANCAAIAAADLTDEVADIEAPTLVVTGTRDATISAEQGRALAARMARARHLAFDALHLPNVEQAAPFTHAVLDFLRGA</sequence>
<dbReference type="AlphaFoldDB" id="A0A1X7FN92"/>
<dbReference type="NCBIfam" id="TIGR02427">
    <property type="entry name" value="protocat_pcaD"/>
    <property type="match status" value="1"/>
</dbReference>
<feature type="domain" description="AB hydrolase-1" evidence="1">
    <location>
        <begin position="24"/>
        <end position="139"/>
    </location>
</feature>
<protein>
    <submittedName>
        <fullName evidence="2">3-oxoadipate enol-lactonase</fullName>
    </submittedName>
</protein>
<keyword evidence="3" id="KW-1185">Reference proteome</keyword>
<evidence type="ECO:0000313" key="2">
    <source>
        <dbReference type="EMBL" id="SMF55397.1"/>
    </source>
</evidence>
<dbReference type="Proteomes" id="UP000192911">
    <property type="component" value="Unassembled WGS sequence"/>
</dbReference>
<dbReference type="RefSeq" id="WP_085228788.1">
    <property type="nucleotide sequence ID" value="NZ_BSQD01000007.1"/>
</dbReference>
<dbReference type="Gene3D" id="3.40.50.1820">
    <property type="entry name" value="alpha/beta hydrolase"/>
    <property type="match status" value="1"/>
</dbReference>
<dbReference type="PANTHER" id="PTHR43433:SF1">
    <property type="entry name" value="BLL5160 PROTEIN"/>
    <property type="match status" value="1"/>
</dbReference>
<name>A0A1X7FN92_TRICW</name>
<dbReference type="GeneID" id="95553368"/>
<dbReference type="SUPFAM" id="SSF53474">
    <property type="entry name" value="alpha/beta-Hydrolases"/>
    <property type="match status" value="1"/>
</dbReference>
<dbReference type="GO" id="GO:0042952">
    <property type="term" value="P:beta-ketoadipate pathway"/>
    <property type="evidence" value="ECO:0007669"/>
    <property type="project" value="InterPro"/>
</dbReference>